<protein>
    <submittedName>
        <fullName evidence="1">Unnamed protein product</fullName>
    </submittedName>
</protein>
<dbReference type="Proteomes" id="UP001165083">
    <property type="component" value="Unassembled WGS sequence"/>
</dbReference>
<organism evidence="1 2">
    <name type="scientific">Phytophthora lilii</name>
    <dbReference type="NCBI Taxonomy" id="2077276"/>
    <lineage>
        <taxon>Eukaryota</taxon>
        <taxon>Sar</taxon>
        <taxon>Stramenopiles</taxon>
        <taxon>Oomycota</taxon>
        <taxon>Peronosporomycetes</taxon>
        <taxon>Peronosporales</taxon>
        <taxon>Peronosporaceae</taxon>
        <taxon>Phytophthora</taxon>
    </lineage>
</organism>
<proteinExistence type="predicted"/>
<name>A0A9W6TD77_9STRA</name>
<evidence type="ECO:0000313" key="2">
    <source>
        <dbReference type="Proteomes" id="UP001165083"/>
    </source>
</evidence>
<dbReference type="AlphaFoldDB" id="A0A9W6TD77"/>
<dbReference type="EMBL" id="BSXW01000091">
    <property type="protein sequence ID" value="GMF11887.1"/>
    <property type="molecule type" value="Genomic_DNA"/>
</dbReference>
<comment type="caution">
    <text evidence="1">The sequence shown here is derived from an EMBL/GenBank/DDBJ whole genome shotgun (WGS) entry which is preliminary data.</text>
</comment>
<gene>
    <name evidence="1" type="ORF">Plil01_000255600</name>
</gene>
<reference evidence="1" key="1">
    <citation type="submission" date="2023-04" db="EMBL/GenBank/DDBJ databases">
        <title>Phytophthora lilii NBRC 32176.</title>
        <authorList>
            <person name="Ichikawa N."/>
            <person name="Sato H."/>
            <person name="Tonouchi N."/>
        </authorList>
    </citation>
    <scope>NUCLEOTIDE SEQUENCE</scope>
    <source>
        <strain evidence="1">NBRC 32176</strain>
    </source>
</reference>
<accession>A0A9W6TD77</accession>
<evidence type="ECO:0000313" key="1">
    <source>
        <dbReference type="EMBL" id="GMF11887.1"/>
    </source>
</evidence>
<sequence>MAQAEMATEGQVDRQDWTICTGLSEHEEKTASTSSQGQPSWEQYFLPPCFQHHHTIRCQQSPAAPNTNTLPAGITSGWSALKPLMSGVFLSLIINADGDRKVRLGGSTLRNKMAGKLSHSGFLLRAVLDSASIITTGERNVCICPLTLATQLPSCLVCRVQ</sequence>
<keyword evidence="2" id="KW-1185">Reference proteome</keyword>